<dbReference type="PANTHER" id="PTHR43014">
    <property type="entry name" value="MERCURIC REDUCTASE"/>
    <property type="match status" value="1"/>
</dbReference>
<keyword evidence="10" id="KW-1185">Reference proteome</keyword>
<comment type="caution">
    <text evidence="9">The sequence shown here is derived from an EMBL/GenBank/DDBJ whole genome shotgun (WGS) entry which is preliminary data.</text>
</comment>
<evidence type="ECO:0000313" key="10">
    <source>
        <dbReference type="Proteomes" id="UP000603865"/>
    </source>
</evidence>
<keyword evidence="5" id="KW-0520">NAD</keyword>
<reference evidence="9" key="1">
    <citation type="journal article" date="2014" name="Int. J. Syst. Evol. Microbiol.">
        <title>Complete genome sequence of Corynebacterium casei LMG S-19264T (=DSM 44701T), isolated from a smear-ripened cheese.</title>
        <authorList>
            <consortium name="US DOE Joint Genome Institute (JGI-PGF)"/>
            <person name="Walter F."/>
            <person name="Albersmeier A."/>
            <person name="Kalinowski J."/>
            <person name="Ruckert C."/>
        </authorList>
    </citation>
    <scope>NUCLEOTIDE SEQUENCE</scope>
    <source>
        <strain evidence="9">JCM 31311</strain>
    </source>
</reference>
<dbReference type="Proteomes" id="UP000603865">
    <property type="component" value="Unassembled WGS sequence"/>
</dbReference>
<dbReference type="InterPro" id="IPR036188">
    <property type="entry name" value="FAD/NAD-bd_sf"/>
</dbReference>
<evidence type="ECO:0000256" key="4">
    <source>
        <dbReference type="PIRSR" id="PIRSR000350-2"/>
    </source>
</evidence>
<name>A0A918FCH5_9DEIO</name>
<feature type="binding site" evidence="5">
    <location>
        <position position="50"/>
    </location>
    <ligand>
        <name>FAD</name>
        <dbReference type="ChEBI" id="CHEBI:57692"/>
    </ligand>
</feature>
<dbReference type="PRINTS" id="PR00368">
    <property type="entry name" value="FADPNR"/>
</dbReference>
<evidence type="ECO:0000256" key="5">
    <source>
        <dbReference type="PIRSR" id="PIRSR000350-3"/>
    </source>
</evidence>
<dbReference type="PIRSF" id="PIRSF000350">
    <property type="entry name" value="Mercury_reductase_MerA"/>
    <property type="match status" value="1"/>
</dbReference>
<dbReference type="Gene3D" id="3.50.50.60">
    <property type="entry name" value="FAD/NAD(P)-binding domain"/>
    <property type="match status" value="2"/>
</dbReference>
<dbReference type="PRINTS" id="PR00411">
    <property type="entry name" value="PNDRDTASEI"/>
</dbReference>
<dbReference type="Gene3D" id="3.30.390.30">
    <property type="match status" value="1"/>
</dbReference>
<dbReference type="Pfam" id="PF02852">
    <property type="entry name" value="Pyr_redox_dim"/>
    <property type="match status" value="1"/>
</dbReference>
<evidence type="ECO:0000313" key="9">
    <source>
        <dbReference type="EMBL" id="GGR22182.1"/>
    </source>
</evidence>
<proteinExistence type="inferred from homology"/>
<gene>
    <name evidence="9" type="ORF">GCM10008957_37790</name>
</gene>
<protein>
    <submittedName>
        <fullName evidence="9">Mercuric reductase</fullName>
    </submittedName>
</protein>
<keyword evidence="2" id="KW-0285">Flavoprotein</keyword>
<keyword evidence="5" id="KW-0547">Nucleotide-binding</keyword>
<dbReference type="RefSeq" id="WP_189092065.1">
    <property type="nucleotide sequence ID" value="NZ_BMQL01000028.1"/>
</dbReference>
<evidence type="ECO:0000256" key="2">
    <source>
        <dbReference type="ARBA" id="ARBA00022630"/>
    </source>
</evidence>
<dbReference type="InterPro" id="IPR001100">
    <property type="entry name" value="Pyr_nuc-diS_OxRdtase"/>
</dbReference>
<feature type="binding site" evidence="5">
    <location>
        <position position="314"/>
    </location>
    <ligand>
        <name>FAD</name>
        <dbReference type="ChEBI" id="CHEBI:57692"/>
    </ligand>
</feature>
<feature type="active site" description="Proton acceptor" evidence="4">
    <location>
        <position position="447"/>
    </location>
</feature>
<comment type="cofactor">
    <cofactor evidence="5">
        <name>FAD</name>
        <dbReference type="ChEBI" id="CHEBI:57692"/>
    </cofactor>
    <text evidence="5">Binds 1 FAD per subunit.</text>
</comment>
<dbReference type="Pfam" id="PF07992">
    <property type="entry name" value="Pyr_redox_2"/>
    <property type="match status" value="1"/>
</dbReference>
<dbReference type="SUPFAM" id="SSF55424">
    <property type="entry name" value="FAD/NAD-linked reductases, dimerisation (C-terminal) domain"/>
    <property type="match status" value="1"/>
</dbReference>
<dbReference type="InterPro" id="IPR023753">
    <property type="entry name" value="FAD/NAD-binding_dom"/>
</dbReference>
<dbReference type="GO" id="GO:0050660">
    <property type="term" value="F:flavin adenine dinucleotide binding"/>
    <property type="evidence" value="ECO:0007669"/>
    <property type="project" value="TreeGrafter"/>
</dbReference>
<evidence type="ECO:0000256" key="1">
    <source>
        <dbReference type="ARBA" id="ARBA00007532"/>
    </source>
</evidence>
<organism evidence="9 10">
    <name type="scientific">Deinococcus ruber</name>
    <dbReference type="NCBI Taxonomy" id="1848197"/>
    <lineage>
        <taxon>Bacteria</taxon>
        <taxon>Thermotogati</taxon>
        <taxon>Deinococcota</taxon>
        <taxon>Deinococci</taxon>
        <taxon>Deinococcales</taxon>
        <taxon>Deinococcaceae</taxon>
        <taxon>Deinococcus</taxon>
    </lineage>
</organism>
<feature type="domain" description="FAD/NAD(P)-binding" evidence="8">
    <location>
        <begin position="4"/>
        <end position="327"/>
    </location>
</feature>
<dbReference type="AlphaFoldDB" id="A0A918FCH5"/>
<feature type="binding site" evidence="5">
    <location>
        <position position="273"/>
    </location>
    <ligand>
        <name>NAD(+)</name>
        <dbReference type="ChEBI" id="CHEBI:57540"/>
    </ligand>
</feature>
<accession>A0A918FCH5</accession>
<keyword evidence="3 5" id="KW-0274">FAD</keyword>
<evidence type="ECO:0000256" key="6">
    <source>
        <dbReference type="PIRSR" id="PIRSR000350-4"/>
    </source>
</evidence>
<feature type="disulfide bond" description="Redox-active" evidence="6">
    <location>
        <begin position="41"/>
        <end position="46"/>
    </location>
</feature>
<sequence length="467" mass="51375">MKQYDSIIVGTGQAGPALASQLVARGQHVAVAEGYRFGGSCVNYGCRPTKTLIASAHALHTARRGADFGFRTGEVRVDWARVRERVVGIIDDTSAGMERGLRATQGLDIYHAYASFDGRAEDGNLYRVRMGDDVLTAPQVFLNTGTRALIPDIEGIETVPWLDSERLLRLDTLPDHLIVLGGSYIGMELGQAFRRLGSRVTIIQTPACLINREDDDIKHELHRVFAREGIAVHTLSTLTRAEPTAEGGVQVWVRHQNGHEQVISGSHWLNATGRVPNSDRLNLSSVGIQTDAQGYITVNERLETGVPGIWALGDVNGRGAFTHTSYQDYEIVRDNLLHGQDRRWTDRTTTYALFTDPPLGRVGMSETEARRSGRRVLMAVRPMRRIGRAVEEAETDGLIKLLVDADTEQFLGAAVLGLRGDEVIQAISYFMATGASYRVMQRTLPVHPTVAEFLPTILGELQPLETA</sequence>
<dbReference type="PANTHER" id="PTHR43014:SF2">
    <property type="entry name" value="MERCURIC REDUCTASE"/>
    <property type="match status" value="1"/>
</dbReference>
<evidence type="ECO:0000259" key="7">
    <source>
        <dbReference type="Pfam" id="PF02852"/>
    </source>
</evidence>
<dbReference type="GO" id="GO:0003955">
    <property type="term" value="F:NAD(P)H dehydrogenase (quinone) activity"/>
    <property type="evidence" value="ECO:0007669"/>
    <property type="project" value="TreeGrafter"/>
</dbReference>
<dbReference type="InterPro" id="IPR016156">
    <property type="entry name" value="FAD/NAD-linked_Rdtase_dimer_sf"/>
</dbReference>
<comment type="similarity">
    <text evidence="1">Belongs to the class-I pyridine nucleotide-disulfide oxidoreductase family.</text>
</comment>
<feature type="binding site" evidence="5">
    <location>
        <begin position="181"/>
        <end position="188"/>
    </location>
    <ligand>
        <name>NAD(+)</name>
        <dbReference type="ChEBI" id="CHEBI:57540"/>
    </ligand>
</feature>
<evidence type="ECO:0000259" key="8">
    <source>
        <dbReference type="Pfam" id="PF07992"/>
    </source>
</evidence>
<evidence type="ECO:0000256" key="3">
    <source>
        <dbReference type="ARBA" id="ARBA00022827"/>
    </source>
</evidence>
<reference evidence="9" key="2">
    <citation type="submission" date="2020-09" db="EMBL/GenBank/DDBJ databases">
        <authorList>
            <person name="Sun Q."/>
            <person name="Ohkuma M."/>
        </authorList>
    </citation>
    <scope>NUCLEOTIDE SEQUENCE</scope>
    <source>
        <strain evidence="9">JCM 31311</strain>
    </source>
</reference>
<dbReference type="EMBL" id="BMQL01000028">
    <property type="protein sequence ID" value="GGR22182.1"/>
    <property type="molecule type" value="Genomic_DNA"/>
</dbReference>
<dbReference type="SUPFAM" id="SSF51905">
    <property type="entry name" value="FAD/NAD(P)-binding domain"/>
    <property type="match status" value="1"/>
</dbReference>
<dbReference type="InterPro" id="IPR004099">
    <property type="entry name" value="Pyr_nucl-diS_OxRdtase_dimer"/>
</dbReference>
<feature type="domain" description="Pyridine nucleotide-disulphide oxidoreductase dimerisation" evidence="7">
    <location>
        <begin position="352"/>
        <end position="454"/>
    </location>
</feature>